<dbReference type="InterPro" id="IPR046522">
    <property type="entry name" value="DUF6699"/>
</dbReference>
<proteinExistence type="predicted"/>
<feature type="domain" description="DUF6699" evidence="2">
    <location>
        <begin position="285"/>
        <end position="419"/>
    </location>
</feature>
<feature type="compositionally biased region" description="Pro residues" evidence="1">
    <location>
        <begin position="13"/>
        <end position="30"/>
    </location>
</feature>
<feature type="region of interest" description="Disordered" evidence="1">
    <location>
        <begin position="1"/>
        <end position="45"/>
    </location>
</feature>
<dbReference type="OrthoDB" id="3352225at2759"/>
<dbReference type="Proteomes" id="UP000683000">
    <property type="component" value="Unassembled WGS sequence"/>
</dbReference>
<reference evidence="3" key="1">
    <citation type="submission" date="2021-03" db="EMBL/GenBank/DDBJ databases">
        <title>Evolutionary innovations through gain and loss of genes in the ectomycorrhizal Boletales.</title>
        <authorList>
            <person name="Wu G."/>
            <person name="Miyauchi S."/>
            <person name="Morin E."/>
            <person name="Yang Z.-L."/>
            <person name="Xu J."/>
            <person name="Martin F.M."/>
        </authorList>
    </citation>
    <scope>NUCLEOTIDE SEQUENCE</scope>
    <source>
        <strain evidence="3">BR01</strain>
    </source>
</reference>
<dbReference type="Pfam" id="PF20415">
    <property type="entry name" value="DUF6699"/>
    <property type="match status" value="1"/>
</dbReference>
<evidence type="ECO:0000259" key="2">
    <source>
        <dbReference type="Pfam" id="PF20415"/>
    </source>
</evidence>
<accession>A0A8I2YPY0</accession>
<feature type="region of interest" description="Disordered" evidence="1">
    <location>
        <begin position="63"/>
        <end position="88"/>
    </location>
</feature>
<evidence type="ECO:0000256" key="1">
    <source>
        <dbReference type="SAM" id="MobiDB-lite"/>
    </source>
</evidence>
<protein>
    <recommendedName>
        <fullName evidence="2">DUF6699 domain-containing protein</fullName>
    </recommendedName>
</protein>
<name>A0A8I2YPY0_9AGAM</name>
<comment type="caution">
    <text evidence="3">The sequence shown here is derived from an EMBL/GenBank/DDBJ whole genome shotgun (WGS) entry which is preliminary data.</text>
</comment>
<feature type="region of interest" description="Disordered" evidence="1">
    <location>
        <begin position="452"/>
        <end position="495"/>
    </location>
</feature>
<dbReference type="AlphaFoldDB" id="A0A8I2YPY0"/>
<evidence type="ECO:0000313" key="4">
    <source>
        <dbReference type="Proteomes" id="UP000683000"/>
    </source>
</evidence>
<dbReference type="EMBL" id="JAGFBS010000013">
    <property type="protein sequence ID" value="KAG6375885.1"/>
    <property type="molecule type" value="Genomic_DNA"/>
</dbReference>
<gene>
    <name evidence="3" type="ORF">JVT61DRAFT_2752</name>
</gene>
<organism evidence="3 4">
    <name type="scientific">Boletus reticuloceps</name>
    <dbReference type="NCBI Taxonomy" id="495285"/>
    <lineage>
        <taxon>Eukaryota</taxon>
        <taxon>Fungi</taxon>
        <taxon>Dikarya</taxon>
        <taxon>Basidiomycota</taxon>
        <taxon>Agaricomycotina</taxon>
        <taxon>Agaricomycetes</taxon>
        <taxon>Agaricomycetidae</taxon>
        <taxon>Boletales</taxon>
        <taxon>Boletineae</taxon>
        <taxon>Boletaceae</taxon>
        <taxon>Boletoideae</taxon>
        <taxon>Boletus</taxon>
    </lineage>
</organism>
<evidence type="ECO:0000313" key="3">
    <source>
        <dbReference type="EMBL" id="KAG6375885.1"/>
    </source>
</evidence>
<feature type="compositionally biased region" description="Basic residues" evidence="1">
    <location>
        <begin position="461"/>
        <end position="474"/>
    </location>
</feature>
<sequence>MLYDNPSGANTPFIPPLPSPDSVVQPPPVPTLDHRDAPSWAQPQTPMNYPYYPSTPYNTTPFIPSMPSIHGTPASQARSEPPGSYYPAPSVLPVSPGMPHAPFGGPQAMPAIQVSADFTGYPMSLQGTPWAQPPPMPPPNAMPPPQWPGQHPPTAYNAFNQPLPGTMWPPMITPAMGMGPFTPAAAAWPMPPGMSPHPAYAGYPPGYPPWQHPTQQPPPIKIPGNPGDTAQAAFRWTNDADRMDPFAEGSHYGPVLEPFLAKIVGAAIKLNPLLAPPPDTQDDYLRWNMLFHTSNCYRTTESQRSWVKGRNAPATHPRVTHIRIISRPFPWMIHVRAQNPKLGVTCGEVLDAVSMYMYGDVAKKEYEPLPPTRKRQIWESYRFNRSTDSNAPGGRLGEGLKRLDWLGSASRFGGLVPSDSFVKEHCGDVLPCTFELKCLPTYVLTAEEVREQQRRLENPSRHHSHSRSRSRPAHSRQPSPRSVTVRSTSDDDEDE</sequence>
<keyword evidence="4" id="KW-1185">Reference proteome</keyword>